<gene>
    <name evidence="6" type="ORF">FD28_GL001251</name>
</gene>
<keyword evidence="4" id="KW-0804">Transcription</keyword>
<evidence type="ECO:0000313" key="6">
    <source>
        <dbReference type="EMBL" id="KRL93374.1"/>
    </source>
</evidence>
<dbReference type="InterPro" id="IPR050950">
    <property type="entry name" value="HTH-type_LysR_regulators"/>
</dbReference>
<dbReference type="Proteomes" id="UP000051580">
    <property type="component" value="Unassembled WGS sequence"/>
</dbReference>
<dbReference type="GO" id="GO:0003677">
    <property type="term" value="F:DNA binding"/>
    <property type="evidence" value="ECO:0007669"/>
    <property type="project" value="UniProtKB-KW"/>
</dbReference>
<name>A0A0R1UJD5_9LACO</name>
<dbReference type="Pfam" id="PF00126">
    <property type="entry name" value="HTH_1"/>
    <property type="match status" value="1"/>
</dbReference>
<comment type="similarity">
    <text evidence="1">Belongs to the LysR transcriptional regulatory family.</text>
</comment>
<feature type="domain" description="HTH lysR-type" evidence="5">
    <location>
        <begin position="1"/>
        <end position="59"/>
    </location>
</feature>
<dbReference type="PANTHER" id="PTHR30419:SF28">
    <property type="entry name" value="HTH-TYPE TRANSCRIPTIONAL REGULATOR BSDA"/>
    <property type="match status" value="1"/>
</dbReference>
<sequence>MTLEDFYSFIVIYQIRNISDAAVELNITQSALSKRLRNMQNELNTALISTRNKRQLTITESGEVFFRYAQTITAQYQLLQDELRDYRTLQRGTLHIGSVPVMAQYGLTRKMSRFMHDFPQINIRLEELQGADLLKQLQNQALDLGILRDVQSQQLNKSQFEAVNLDTDELRVVLDAHHPLAQQATLTMADLTDVEVVTLNPGSGVYEKMGSLFQQAGITPNIRFTTPHIETLLGMVAHTQRVTFLFTKAAQPFLTSDFVTRPFRQPLISHLQLVYPRGTLSQAAQRFMGYLNGSLVNYSSLK</sequence>
<dbReference type="InterPro" id="IPR005119">
    <property type="entry name" value="LysR_subst-bd"/>
</dbReference>
<dbReference type="PROSITE" id="PS50931">
    <property type="entry name" value="HTH_LYSR"/>
    <property type="match status" value="1"/>
</dbReference>
<evidence type="ECO:0000313" key="7">
    <source>
        <dbReference type="Proteomes" id="UP000051580"/>
    </source>
</evidence>
<dbReference type="GO" id="GO:0005829">
    <property type="term" value="C:cytosol"/>
    <property type="evidence" value="ECO:0007669"/>
    <property type="project" value="TreeGrafter"/>
</dbReference>
<dbReference type="GO" id="GO:0003700">
    <property type="term" value="F:DNA-binding transcription factor activity"/>
    <property type="evidence" value="ECO:0007669"/>
    <property type="project" value="InterPro"/>
</dbReference>
<dbReference type="Gene3D" id="1.10.10.10">
    <property type="entry name" value="Winged helix-like DNA-binding domain superfamily/Winged helix DNA-binding domain"/>
    <property type="match status" value="1"/>
</dbReference>
<dbReference type="Gene3D" id="3.40.190.290">
    <property type="match status" value="1"/>
</dbReference>
<keyword evidence="7" id="KW-1185">Reference proteome</keyword>
<dbReference type="PANTHER" id="PTHR30419">
    <property type="entry name" value="HTH-TYPE TRANSCRIPTIONAL REGULATOR YBHD"/>
    <property type="match status" value="1"/>
</dbReference>
<evidence type="ECO:0000259" key="5">
    <source>
        <dbReference type="PROSITE" id="PS50931"/>
    </source>
</evidence>
<comment type="caution">
    <text evidence="6">The sequence shown here is derived from an EMBL/GenBank/DDBJ whole genome shotgun (WGS) entry which is preliminary data.</text>
</comment>
<organism evidence="6 7">
    <name type="scientific">Levilactobacillus hammesii DSM 16381</name>
    <dbReference type="NCBI Taxonomy" id="1423753"/>
    <lineage>
        <taxon>Bacteria</taxon>
        <taxon>Bacillati</taxon>
        <taxon>Bacillota</taxon>
        <taxon>Bacilli</taxon>
        <taxon>Lactobacillales</taxon>
        <taxon>Lactobacillaceae</taxon>
        <taxon>Levilactobacillus</taxon>
    </lineage>
</organism>
<evidence type="ECO:0000256" key="4">
    <source>
        <dbReference type="ARBA" id="ARBA00023163"/>
    </source>
</evidence>
<dbReference type="EMBL" id="AZFS01000064">
    <property type="protein sequence ID" value="KRL93374.1"/>
    <property type="molecule type" value="Genomic_DNA"/>
</dbReference>
<dbReference type="OrthoDB" id="9803735at2"/>
<dbReference type="RefSeq" id="WP_057735088.1">
    <property type="nucleotide sequence ID" value="NZ_AZFS01000064.1"/>
</dbReference>
<dbReference type="STRING" id="1423753.FD28_GL001251"/>
<keyword evidence="3" id="KW-0238">DNA-binding</keyword>
<evidence type="ECO:0000256" key="3">
    <source>
        <dbReference type="ARBA" id="ARBA00023125"/>
    </source>
</evidence>
<evidence type="ECO:0000256" key="1">
    <source>
        <dbReference type="ARBA" id="ARBA00009437"/>
    </source>
</evidence>
<keyword evidence="2" id="KW-0805">Transcription regulation</keyword>
<dbReference type="InterPro" id="IPR036390">
    <property type="entry name" value="WH_DNA-bd_sf"/>
</dbReference>
<dbReference type="CDD" id="cd05466">
    <property type="entry name" value="PBP2_LTTR_substrate"/>
    <property type="match status" value="1"/>
</dbReference>
<dbReference type="PATRIC" id="fig|1423753.3.peg.1300"/>
<evidence type="ECO:0000256" key="2">
    <source>
        <dbReference type="ARBA" id="ARBA00023015"/>
    </source>
</evidence>
<dbReference type="InterPro" id="IPR036388">
    <property type="entry name" value="WH-like_DNA-bd_sf"/>
</dbReference>
<dbReference type="AlphaFoldDB" id="A0A0R1UJD5"/>
<dbReference type="InterPro" id="IPR000847">
    <property type="entry name" value="LysR_HTH_N"/>
</dbReference>
<dbReference type="SUPFAM" id="SSF53850">
    <property type="entry name" value="Periplasmic binding protein-like II"/>
    <property type="match status" value="1"/>
</dbReference>
<proteinExistence type="inferred from homology"/>
<dbReference type="Pfam" id="PF03466">
    <property type="entry name" value="LysR_substrate"/>
    <property type="match status" value="1"/>
</dbReference>
<reference evidence="6 7" key="1">
    <citation type="journal article" date="2015" name="Genome Announc.">
        <title>Expanding the biotechnology potential of lactobacilli through comparative genomics of 213 strains and associated genera.</title>
        <authorList>
            <person name="Sun Z."/>
            <person name="Harris H.M."/>
            <person name="McCann A."/>
            <person name="Guo C."/>
            <person name="Argimon S."/>
            <person name="Zhang W."/>
            <person name="Yang X."/>
            <person name="Jeffery I.B."/>
            <person name="Cooney J.C."/>
            <person name="Kagawa T.F."/>
            <person name="Liu W."/>
            <person name="Song Y."/>
            <person name="Salvetti E."/>
            <person name="Wrobel A."/>
            <person name="Rasinkangas P."/>
            <person name="Parkhill J."/>
            <person name="Rea M.C."/>
            <person name="O'Sullivan O."/>
            <person name="Ritari J."/>
            <person name="Douillard F.P."/>
            <person name="Paul Ross R."/>
            <person name="Yang R."/>
            <person name="Briner A.E."/>
            <person name="Felis G.E."/>
            <person name="de Vos W.M."/>
            <person name="Barrangou R."/>
            <person name="Klaenhammer T.R."/>
            <person name="Caufield P.W."/>
            <person name="Cui Y."/>
            <person name="Zhang H."/>
            <person name="O'Toole P.W."/>
        </authorList>
    </citation>
    <scope>NUCLEOTIDE SEQUENCE [LARGE SCALE GENOMIC DNA]</scope>
    <source>
        <strain evidence="6 7">DSM 16381</strain>
    </source>
</reference>
<accession>A0A0R1UJD5</accession>
<dbReference type="SUPFAM" id="SSF46785">
    <property type="entry name" value="Winged helix' DNA-binding domain"/>
    <property type="match status" value="1"/>
</dbReference>
<protein>
    <submittedName>
        <fullName evidence="6">Transcriptional regulator</fullName>
    </submittedName>
</protein>